<dbReference type="InterPro" id="IPR020449">
    <property type="entry name" value="Tscrpt_reg_AraC-type_HTH"/>
</dbReference>
<proteinExistence type="predicted"/>
<dbReference type="SUPFAM" id="SSF46689">
    <property type="entry name" value="Homeodomain-like"/>
    <property type="match status" value="1"/>
</dbReference>
<dbReference type="Gene3D" id="1.10.10.60">
    <property type="entry name" value="Homeodomain-like"/>
    <property type="match status" value="1"/>
</dbReference>
<comment type="caution">
    <text evidence="5">The sequence shown here is derived from an EMBL/GenBank/DDBJ whole genome shotgun (WGS) entry which is preliminary data.</text>
</comment>
<gene>
    <name evidence="5" type="ORF">M23134_05469</name>
</gene>
<dbReference type="AlphaFoldDB" id="A1ZHX9"/>
<evidence type="ECO:0000313" key="6">
    <source>
        <dbReference type="Proteomes" id="UP000004095"/>
    </source>
</evidence>
<evidence type="ECO:0000313" key="5">
    <source>
        <dbReference type="EMBL" id="EAY30136.1"/>
    </source>
</evidence>
<evidence type="ECO:0000256" key="2">
    <source>
        <dbReference type="ARBA" id="ARBA00023125"/>
    </source>
</evidence>
<dbReference type="SUPFAM" id="SSF51215">
    <property type="entry name" value="Regulatory protein AraC"/>
    <property type="match status" value="1"/>
</dbReference>
<dbReference type="InterPro" id="IPR037923">
    <property type="entry name" value="HTH-like"/>
</dbReference>
<dbReference type="SMART" id="SM00342">
    <property type="entry name" value="HTH_ARAC"/>
    <property type="match status" value="1"/>
</dbReference>
<dbReference type="Proteomes" id="UP000004095">
    <property type="component" value="Unassembled WGS sequence"/>
</dbReference>
<dbReference type="PROSITE" id="PS01124">
    <property type="entry name" value="HTH_ARAC_FAMILY_2"/>
    <property type="match status" value="1"/>
</dbReference>
<name>A1ZHX9_MICM2</name>
<keyword evidence="6" id="KW-1185">Reference proteome</keyword>
<dbReference type="InterPro" id="IPR009057">
    <property type="entry name" value="Homeodomain-like_sf"/>
</dbReference>
<keyword evidence="1" id="KW-0805">Transcription regulation</keyword>
<dbReference type="GO" id="GO:0043565">
    <property type="term" value="F:sequence-specific DNA binding"/>
    <property type="evidence" value="ECO:0007669"/>
    <property type="project" value="InterPro"/>
</dbReference>
<evidence type="ECO:0000256" key="3">
    <source>
        <dbReference type="ARBA" id="ARBA00023163"/>
    </source>
</evidence>
<organism evidence="5 6">
    <name type="scientific">Microscilla marina ATCC 23134</name>
    <dbReference type="NCBI Taxonomy" id="313606"/>
    <lineage>
        <taxon>Bacteria</taxon>
        <taxon>Pseudomonadati</taxon>
        <taxon>Bacteroidota</taxon>
        <taxon>Cytophagia</taxon>
        <taxon>Cytophagales</taxon>
        <taxon>Microscillaceae</taxon>
        <taxon>Microscilla</taxon>
    </lineage>
</organism>
<dbReference type="GO" id="GO:0003700">
    <property type="term" value="F:DNA-binding transcription factor activity"/>
    <property type="evidence" value="ECO:0007669"/>
    <property type="project" value="InterPro"/>
</dbReference>
<dbReference type="Pfam" id="PF12833">
    <property type="entry name" value="HTH_18"/>
    <property type="match status" value="1"/>
</dbReference>
<accession>A1ZHX9</accession>
<evidence type="ECO:0000256" key="1">
    <source>
        <dbReference type="ARBA" id="ARBA00023015"/>
    </source>
</evidence>
<dbReference type="eggNOG" id="COG2207">
    <property type="taxonomic scope" value="Bacteria"/>
</dbReference>
<dbReference type="InterPro" id="IPR018060">
    <property type="entry name" value="HTH_AraC"/>
</dbReference>
<dbReference type="PRINTS" id="PR00032">
    <property type="entry name" value="HTHARAC"/>
</dbReference>
<evidence type="ECO:0000259" key="4">
    <source>
        <dbReference type="PROSITE" id="PS01124"/>
    </source>
</evidence>
<dbReference type="PANTHER" id="PTHR43280">
    <property type="entry name" value="ARAC-FAMILY TRANSCRIPTIONAL REGULATOR"/>
    <property type="match status" value="1"/>
</dbReference>
<keyword evidence="3" id="KW-0804">Transcription</keyword>
<keyword evidence="2" id="KW-0238">DNA-binding</keyword>
<dbReference type="PANTHER" id="PTHR43280:SF32">
    <property type="entry name" value="TRANSCRIPTIONAL REGULATORY PROTEIN"/>
    <property type="match status" value="1"/>
</dbReference>
<feature type="domain" description="HTH araC/xylS-type" evidence="4">
    <location>
        <begin position="184"/>
        <end position="282"/>
    </location>
</feature>
<dbReference type="EMBL" id="AAWS01000008">
    <property type="protein sequence ID" value="EAY30136.1"/>
    <property type="molecule type" value="Genomic_DNA"/>
</dbReference>
<sequence length="282" mass="33037">MKYIPVRDINATQKSADFQEDFSIRSTYELPTTGKTLSQPLHRHDFFYMLALDKGSGTHEIDFVPYEVCDHSVVFMRPGQVHQHQLKADRTGYLIAFKPDFYYPTDSTLYQLLRKASSVHFYQLDTQRFAKLWATMASMLHEYTHKQVGYREVIKAHLSILFTELIRQNAQRLDVPLYQQEKLDEFLLLIETHFATHKSPAQYAQLMHLSTYQLNAITKATLGKTCSKVISEYIILEAKRHLLATTHQVNQIAYHLGYEDVSYFIRFFRKHTGHSPKAFRHK</sequence>
<dbReference type="OrthoDB" id="9793451at2"/>
<dbReference type="RefSeq" id="WP_002695748.1">
    <property type="nucleotide sequence ID" value="NZ_AAWS01000008.1"/>
</dbReference>
<reference evidence="5 6" key="1">
    <citation type="submission" date="2007-01" db="EMBL/GenBank/DDBJ databases">
        <authorList>
            <person name="Haygood M."/>
            <person name="Podell S."/>
            <person name="Anderson C."/>
            <person name="Hopkinson B."/>
            <person name="Roe K."/>
            <person name="Barbeau K."/>
            <person name="Gaasterland T."/>
            <person name="Ferriera S."/>
            <person name="Johnson J."/>
            <person name="Kravitz S."/>
            <person name="Beeson K."/>
            <person name="Sutton G."/>
            <person name="Rogers Y.-H."/>
            <person name="Friedman R."/>
            <person name="Frazier M."/>
            <person name="Venter J.C."/>
        </authorList>
    </citation>
    <scope>NUCLEOTIDE SEQUENCE [LARGE SCALE GENOMIC DNA]</scope>
    <source>
        <strain evidence="5 6">ATCC 23134</strain>
    </source>
</reference>
<protein>
    <submittedName>
        <fullName evidence="5">Putative transcriptional regulator</fullName>
    </submittedName>
</protein>